<dbReference type="GeneID" id="111485155"/>
<feature type="compositionally biased region" description="Basic and acidic residues" evidence="1">
    <location>
        <begin position="520"/>
        <end position="535"/>
    </location>
</feature>
<gene>
    <name evidence="3" type="primary">LOC111485155</name>
</gene>
<evidence type="ECO:0000313" key="3">
    <source>
        <dbReference type="RefSeq" id="XP_022987671.1"/>
    </source>
</evidence>
<name>A0A6J1JEZ4_CUCMA</name>
<accession>A0A6J1JEZ4</accession>
<dbReference type="KEGG" id="cmax:111485155"/>
<evidence type="ECO:0000313" key="2">
    <source>
        <dbReference type="Proteomes" id="UP000504608"/>
    </source>
</evidence>
<evidence type="ECO:0000256" key="1">
    <source>
        <dbReference type="SAM" id="MobiDB-lite"/>
    </source>
</evidence>
<dbReference type="AlphaFoldDB" id="A0A6J1JEZ4"/>
<feature type="compositionally biased region" description="Basic residues" evidence="1">
    <location>
        <begin position="478"/>
        <end position="493"/>
    </location>
</feature>
<dbReference type="Proteomes" id="UP000504608">
    <property type="component" value="Unplaced"/>
</dbReference>
<organism evidence="2 3">
    <name type="scientific">Cucurbita maxima</name>
    <name type="common">Pumpkin</name>
    <name type="synonym">Winter squash</name>
    <dbReference type="NCBI Taxonomy" id="3661"/>
    <lineage>
        <taxon>Eukaryota</taxon>
        <taxon>Viridiplantae</taxon>
        <taxon>Streptophyta</taxon>
        <taxon>Embryophyta</taxon>
        <taxon>Tracheophyta</taxon>
        <taxon>Spermatophyta</taxon>
        <taxon>Magnoliopsida</taxon>
        <taxon>eudicotyledons</taxon>
        <taxon>Gunneridae</taxon>
        <taxon>Pentapetalae</taxon>
        <taxon>rosids</taxon>
        <taxon>fabids</taxon>
        <taxon>Cucurbitales</taxon>
        <taxon>Cucurbitaceae</taxon>
        <taxon>Cucurbiteae</taxon>
        <taxon>Cucurbita</taxon>
    </lineage>
</organism>
<reference evidence="3" key="1">
    <citation type="submission" date="2025-08" db="UniProtKB">
        <authorList>
            <consortium name="RefSeq"/>
        </authorList>
    </citation>
    <scope>IDENTIFICATION</scope>
    <source>
        <tissue evidence="3">Young leaves</tissue>
    </source>
</reference>
<dbReference type="PANTHER" id="PTHR35505">
    <property type="entry name" value="OS01G0600300 PROTEIN"/>
    <property type="match status" value="1"/>
</dbReference>
<feature type="region of interest" description="Disordered" evidence="1">
    <location>
        <begin position="467"/>
        <end position="535"/>
    </location>
</feature>
<proteinExistence type="predicted"/>
<protein>
    <submittedName>
        <fullName evidence="3">Uncharacterized protein LOC111485155</fullName>
    </submittedName>
</protein>
<keyword evidence="2" id="KW-1185">Reference proteome</keyword>
<dbReference type="PANTHER" id="PTHR35505:SF5">
    <property type="entry name" value="SUBSTRATE CARRIER FAMILY PROTEIN"/>
    <property type="match status" value="1"/>
</dbReference>
<dbReference type="OrthoDB" id="1654714at2759"/>
<dbReference type="RefSeq" id="XP_022987671.1">
    <property type="nucleotide sequence ID" value="XM_023131903.1"/>
</dbReference>
<sequence>MESMNSSKQSPFLGENYEFTLEQSIQNVLAEIREGNLVFSQFMEGFYELIQARADPPLESIWFYSALTFRSRISTMNGDFLDRVATMKILFQTTCSCSAPCGSSKTIALLAPVVYEVYKLISDMLGKDLFSKREKKAMREVKSLVETILGFINLSSCKDSDQNGESLDFNLVTPFVDLISIWTNSNEGLDQFLPLVSSEVRGEFSSGVCDIRRLAGVVIAETFLLKLCLDINSGRSRQDLENDLRIWAVGSITRIKNFYFFETLVRFLLEATLPVMSLLSTEDEALLRKILYDALILVDYSFLNDEKAINLPADHVAFLAVKRLILTHEAIEFYREHGDQNRAISYLNAFSTSLVSSQIIRWVKSQIPSHENVNHPKGSSPKIFLEWLFKAEDHGVRVFDSTISNRRAKLVLDTSKSVSGHPTSEGNSVDDELLFYIDKQGENENGSEEEDRVMDETVNAALVSAAHTMSTTQNGLEKKKRRRMAKKQKKIKFTKYDLVPNSDATELRSAVDDNDTDSDSEVHNPHLDEDSDMKE</sequence>